<dbReference type="EMBL" id="AVOS01072552">
    <property type="protein sequence ID" value="KFU83422.1"/>
    <property type="molecule type" value="Genomic_DNA"/>
</dbReference>
<dbReference type="PANTHER" id="PTHR16082:SF2">
    <property type="entry name" value="AP-5 COMPLEX SUBUNIT MU-1"/>
    <property type="match status" value="1"/>
</dbReference>
<evidence type="ECO:0000313" key="6">
    <source>
        <dbReference type="EMBL" id="KFU83422.1"/>
    </source>
</evidence>
<dbReference type="InterPro" id="IPR039591">
    <property type="entry name" value="AP5M1"/>
</dbReference>
<name>A0A093BGB0_CHAPE</name>
<accession>A0A093BGB0</accession>
<reference evidence="7" key="1">
    <citation type="submission" date="2013-08" db="EMBL/GenBank/DDBJ databases">
        <title>Genome evolution of avian class.</title>
        <authorList>
            <person name="Zhang G."/>
            <person name="Li C."/>
        </authorList>
    </citation>
    <scope>NUCLEOTIDE SEQUENCE [LARGE SCALE GENOMIC DNA]</scope>
</reference>
<evidence type="ECO:0000256" key="4">
    <source>
        <dbReference type="ARBA" id="ARBA00023136"/>
    </source>
</evidence>
<keyword evidence="2" id="KW-0813">Transport</keyword>
<evidence type="ECO:0000256" key="5">
    <source>
        <dbReference type="ARBA" id="ARBA00029433"/>
    </source>
</evidence>
<dbReference type="PANTHER" id="PTHR16082">
    <property type="entry name" value="AP-5 COMPLEX SUBUNIT MU-1"/>
    <property type="match status" value="1"/>
</dbReference>
<organism evidence="6 7">
    <name type="scientific">Chaetura pelagica</name>
    <name type="common">Chimney swift</name>
    <name type="synonym">Hirundo pelagica</name>
    <dbReference type="NCBI Taxonomy" id="8897"/>
    <lineage>
        <taxon>Eukaryota</taxon>
        <taxon>Metazoa</taxon>
        <taxon>Chordata</taxon>
        <taxon>Craniata</taxon>
        <taxon>Vertebrata</taxon>
        <taxon>Euteleostomi</taxon>
        <taxon>Archelosauria</taxon>
        <taxon>Archosauria</taxon>
        <taxon>Dinosauria</taxon>
        <taxon>Saurischia</taxon>
        <taxon>Theropoda</taxon>
        <taxon>Coelurosauria</taxon>
        <taxon>Aves</taxon>
        <taxon>Neognathae</taxon>
        <taxon>Neoaves</taxon>
        <taxon>Strisores</taxon>
        <taxon>Apodiformes</taxon>
        <taxon>Apodidae</taxon>
        <taxon>Apodinae</taxon>
        <taxon>Chaetura</taxon>
    </lineage>
</organism>
<protein>
    <submittedName>
        <fullName evidence="6">AP-5 complex subunit mu-1</fullName>
    </submittedName>
</protein>
<dbReference type="GO" id="GO:0005770">
    <property type="term" value="C:late endosome"/>
    <property type="evidence" value="ECO:0007669"/>
    <property type="project" value="TreeGrafter"/>
</dbReference>
<keyword evidence="7" id="KW-1185">Reference proteome</keyword>
<dbReference type="GO" id="GO:0015031">
    <property type="term" value="P:protein transport"/>
    <property type="evidence" value="ECO:0007669"/>
    <property type="project" value="UniProtKB-KW"/>
</dbReference>
<dbReference type="Proteomes" id="UP000031515">
    <property type="component" value="Unassembled WGS sequence"/>
</dbReference>
<feature type="non-terminal residue" evidence="6">
    <location>
        <position position="1"/>
    </location>
</feature>
<feature type="non-terminal residue" evidence="6">
    <location>
        <position position="78"/>
    </location>
</feature>
<dbReference type="SUPFAM" id="SSF49447">
    <property type="entry name" value="Second domain of Mu2 adaptin subunit (ap50) of ap2 adaptor"/>
    <property type="match status" value="1"/>
</dbReference>
<evidence type="ECO:0000256" key="3">
    <source>
        <dbReference type="ARBA" id="ARBA00022927"/>
    </source>
</evidence>
<comment type="subcellular location">
    <subcellularLocation>
        <location evidence="5">Endomembrane system</location>
        <topology evidence="5">Peripheral membrane protein</topology>
        <orientation evidence="5">Cytoplasmic side</orientation>
    </subcellularLocation>
</comment>
<dbReference type="GO" id="GO:0005764">
    <property type="term" value="C:lysosome"/>
    <property type="evidence" value="ECO:0007669"/>
    <property type="project" value="TreeGrafter"/>
</dbReference>
<evidence type="ECO:0000256" key="1">
    <source>
        <dbReference type="ARBA" id="ARBA00005324"/>
    </source>
</evidence>
<keyword evidence="3" id="KW-0653">Protein transport</keyword>
<keyword evidence="4" id="KW-0472">Membrane</keyword>
<gene>
    <name evidence="6" type="ORF">M959_00037</name>
</gene>
<evidence type="ECO:0000256" key="2">
    <source>
        <dbReference type="ARBA" id="ARBA00022448"/>
    </source>
</evidence>
<comment type="caution">
    <text evidence="6">The sequence shown here is derived from an EMBL/GenBank/DDBJ whole genome shotgun (WGS) entry which is preliminary data.</text>
</comment>
<dbReference type="InterPro" id="IPR036168">
    <property type="entry name" value="AP2_Mu_C_sf"/>
</dbReference>
<dbReference type="GO" id="GO:0016197">
    <property type="term" value="P:endosomal transport"/>
    <property type="evidence" value="ECO:0007669"/>
    <property type="project" value="TreeGrafter"/>
</dbReference>
<dbReference type="AlphaFoldDB" id="A0A093BGB0"/>
<comment type="similarity">
    <text evidence="1">Belongs to the adaptor complexes medium subunit family.</text>
</comment>
<proteinExistence type="inferred from homology"/>
<dbReference type="GO" id="GO:0005829">
    <property type="term" value="C:cytosol"/>
    <property type="evidence" value="ECO:0007669"/>
    <property type="project" value="TreeGrafter"/>
</dbReference>
<sequence length="78" mass="8467">KCDIEASAPNVTLSLDIPTNGPPLQDIMVHHCVTSVDPAMLLSSSAEPLDDSMYSGPYNFPFIPPSDSFNLCYYTSQV</sequence>
<evidence type="ECO:0000313" key="7">
    <source>
        <dbReference type="Proteomes" id="UP000031515"/>
    </source>
</evidence>
<reference evidence="6 7" key="2">
    <citation type="journal article" date="2014" name="Science">
        <title>Comparative genomics reveals insights into avian genome evolution and adaptation.</title>
        <authorList>
            <consortium name="Avian Genome Consortium"/>
            <person name="Zhang G."/>
            <person name="Li C."/>
            <person name="Li Q."/>
            <person name="Li B."/>
            <person name="Larkin D.M."/>
            <person name="Lee C."/>
            <person name="Storz J.F."/>
            <person name="Antunes A."/>
            <person name="Greenwold M.J."/>
            <person name="Meredith R.W."/>
            <person name="Odeen A."/>
            <person name="Cui J."/>
            <person name="Zhou Q."/>
            <person name="Xu L."/>
            <person name="Pan H."/>
            <person name="Wang Z."/>
            <person name="Jin L."/>
            <person name="Zhang P."/>
            <person name="Hu H."/>
            <person name="Yang W."/>
            <person name="Hu J."/>
            <person name="Xiao J."/>
            <person name="Yang Z."/>
            <person name="Liu Y."/>
            <person name="Xie Q."/>
            <person name="Yu H."/>
            <person name="Lian J."/>
            <person name="Wen P."/>
            <person name="Zhang F."/>
            <person name="Li H."/>
            <person name="Zeng Y."/>
            <person name="Xiong Z."/>
            <person name="Liu S."/>
            <person name="Zhou L."/>
            <person name="Huang Z."/>
            <person name="An N."/>
            <person name="Wang J."/>
            <person name="Zheng Q."/>
            <person name="Xiong Y."/>
            <person name="Wang G."/>
            <person name="Wang B."/>
            <person name="Wang J."/>
            <person name="Fan Y."/>
            <person name="da Fonseca R.R."/>
            <person name="Alfaro-Nunez A."/>
            <person name="Schubert M."/>
            <person name="Orlando L."/>
            <person name="Mourier T."/>
            <person name="Howard J.T."/>
            <person name="Ganapathy G."/>
            <person name="Pfenning A."/>
            <person name="Whitney O."/>
            <person name="Rivas M.V."/>
            <person name="Hara E."/>
            <person name="Smith J."/>
            <person name="Farre M."/>
            <person name="Narayan J."/>
            <person name="Slavov G."/>
            <person name="Romanov M.N."/>
            <person name="Borges R."/>
            <person name="Machado J.P."/>
            <person name="Khan I."/>
            <person name="Springer M.S."/>
            <person name="Gatesy J."/>
            <person name="Hoffmann F.G."/>
            <person name="Opazo J.C."/>
            <person name="Hastad O."/>
            <person name="Sawyer R.H."/>
            <person name="Kim H."/>
            <person name="Kim K.W."/>
            <person name="Kim H.J."/>
            <person name="Cho S."/>
            <person name="Li N."/>
            <person name="Huang Y."/>
            <person name="Bruford M.W."/>
            <person name="Zhan X."/>
            <person name="Dixon A."/>
            <person name="Bertelsen M.F."/>
            <person name="Derryberry E."/>
            <person name="Warren W."/>
            <person name="Wilson R.K."/>
            <person name="Li S."/>
            <person name="Ray D.A."/>
            <person name="Green R.E."/>
            <person name="O'Brien S.J."/>
            <person name="Griffin D."/>
            <person name="Johnson W.E."/>
            <person name="Haussler D."/>
            <person name="Ryder O.A."/>
            <person name="Willerslev E."/>
            <person name="Graves G.R."/>
            <person name="Alstrom P."/>
            <person name="Fjeldsa J."/>
            <person name="Mindell D.P."/>
            <person name="Edwards S.V."/>
            <person name="Braun E.L."/>
            <person name="Rahbek C."/>
            <person name="Burt D.W."/>
            <person name="Houde P."/>
            <person name="Zhang Y."/>
            <person name="Yang H."/>
            <person name="Wang J."/>
            <person name="Jarvis E.D."/>
            <person name="Gilbert M.T."/>
            <person name="Wang J."/>
        </authorList>
    </citation>
    <scope>NUCLEOTIDE SEQUENCE [LARGE SCALE GENOMIC DNA]</scope>
    <source>
        <strain evidence="6">M959</strain>
    </source>
</reference>
<dbReference type="GO" id="GO:0030119">
    <property type="term" value="C:AP-type membrane coat adaptor complex"/>
    <property type="evidence" value="ECO:0007669"/>
    <property type="project" value="TreeGrafter"/>
</dbReference>